<dbReference type="PANTHER" id="PTHR23226">
    <property type="entry name" value="ZINC FINGER AND SCAN DOMAIN-CONTAINING"/>
    <property type="match status" value="1"/>
</dbReference>
<dbReference type="GO" id="GO:0000978">
    <property type="term" value="F:RNA polymerase II cis-regulatory region sequence-specific DNA binding"/>
    <property type="evidence" value="ECO:0007669"/>
    <property type="project" value="TreeGrafter"/>
</dbReference>
<organism evidence="13 14">
    <name type="scientific">Meganyctiphanes norvegica</name>
    <name type="common">Northern krill</name>
    <name type="synonym">Thysanopoda norvegica</name>
    <dbReference type="NCBI Taxonomy" id="48144"/>
    <lineage>
        <taxon>Eukaryota</taxon>
        <taxon>Metazoa</taxon>
        <taxon>Ecdysozoa</taxon>
        <taxon>Arthropoda</taxon>
        <taxon>Crustacea</taxon>
        <taxon>Multicrustacea</taxon>
        <taxon>Malacostraca</taxon>
        <taxon>Eumalacostraca</taxon>
        <taxon>Eucarida</taxon>
        <taxon>Euphausiacea</taxon>
        <taxon>Euphausiidae</taxon>
        <taxon>Meganyctiphanes</taxon>
    </lineage>
</organism>
<keyword evidence="4" id="KW-0677">Repeat</keyword>
<evidence type="ECO:0000256" key="8">
    <source>
        <dbReference type="ARBA" id="ARBA00023125"/>
    </source>
</evidence>
<gene>
    <name evidence="13" type="ORF">MNOR_LOCUS6967</name>
</gene>
<keyword evidence="3" id="KW-0479">Metal-binding</keyword>
<dbReference type="EMBL" id="CAXKWB010002980">
    <property type="protein sequence ID" value="CAL4068085.1"/>
    <property type="molecule type" value="Genomic_DNA"/>
</dbReference>
<dbReference type="FunFam" id="3.30.160.60:FF:002254">
    <property type="entry name" value="Zinc finger protein 540"/>
    <property type="match status" value="1"/>
</dbReference>
<sequence>VKEELEFHEEQQLVLSQDAEIPVKEEIEVNEEPVLSHVEIPIKYEIEVNDKSVLVQDAEMEVKEIFEFQKKTHTGEKPYQCNQCDKAFIQKSHLINHQRTHTGEKPYQCNQCDKAFSVNSVFIKHKRIHTG</sequence>
<evidence type="ECO:0000256" key="11">
    <source>
        <dbReference type="PROSITE-ProRule" id="PRU00042"/>
    </source>
</evidence>
<dbReference type="Pfam" id="PF00096">
    <property type="entry name" value="zf-C2H2"/>
    <property type="match status" value="2"/>
</dbReference>
<evidence type="ECO:0000256" key="4">
    <source>
        <dbReference type="ARBA" id="ARBA00022737"/>
    </source>
</evidence>
<keyword evidence="14" id="KW-1185">Reference proteome</keyword>
<evidence type="ECO:0000313" key="13">
    <source>
        <dbReference type="EMBL" id="CAL4068085.1"/>
    </source>
</evidence>
<keyword evidence="6" id="KW-0862">Zinc</keyword>
<protein>
    <recommendedName>
        <fullName evidence="12">C2H2-type domain-containing protein</fullName>
    </recommendedName>
</protein>
<dbReference type="Gene3D" id="3.30.160.60">
    <property type="entry name" value="Classic Zinc Finger"/>
    <property type="match status" value="2"/>
</dbReference>
<keyword evidence="8" id="KW-0238">DNA-binding</keyword>
<evidence type="ECO:0000259" key="12">
    <source>
        <dbReference type="PROSITE" id="PS50157"/>
    </source>
</evidence>
<evidence type="ECO:0000256" key="2">
    <source>
        <dbReference type="ARBA" id="ARBA00006991"/>
    </source>
</evidence>
<dbReference type="PROSITE" id="PS50157">
    <property type="entry name" value="ZINC_FINGER_C2H2_2"/>
    <property type="match status" value="2"/>
</dbReference>
<keyword evidence="10" id="KW-0539">Nucleus</keyword>
<feature type="domain" description="C2H2-type" evidence="12">
    <location>
        <begin position="79"/>
        <end position="106"/>
    </location>
</feature>
<name>A0AAV2Q1G8_MEGNR</name>
<dbReference type="InterPro" id="IPR013087">
    <property type="entry name" value="Znf_C2H2_type"/>
</dbReference>
<evidence type="ECO:0000256" key="3">
    <source>
        <dbReference type="ARBA" id="ARBA00022723"/>
    </source>
</evidence>
<keyword evidence="9" id="KW-0804">Transcription</keyword>
<evidence type="ECO:0000256" key="5">
    <source>
        <dbReference type="ARBA" id="ARBA00022771"/>
    </source>
</evidence>
<proteinExistence type="inferred from homology"/>
<dbReference type="InterPro" id="IPR036236">
    <property type="entry name" value="Znf_C2H2_sf"/>
</dbReference>
<feature type="non-terminal residue" evidence="13">
    <location>
        <position position="1"/>
    </location>
</feature>
<dbReference type="PANTHER" id="PTHR23226:SF416">
    <property type="entry name" value="FI01424P"/>
    <property type="match status" value="1"/>
</dbReference>
<keyword evidence="7" id="KW-0805">Transcription regulation</keyword>
<dbReference type="PROSITE" id="PS00028">
    <property type="entry name" value="ZINC_FINGER_C2H2_1"/>
    <property type="match status" value="2"/>
</dbReference>
<comment type="similarity">
    <text evidence="2">Belongs to the krueppel C2H2-type zinc-finger protein family.</text>
</comment>
<accession>A0AAV2Q1G8</accession>
<dbReference type="FunFam" id="3.30.160.60:FF:001745">
    <property type="entry name" value="Zinc finger protein 658"/>
    <property type="match status" value="1"/>
</dbReference>
<dbReference type="GO" id="GO:0008270">
    <property type="term" value="F:zinc ion binding"/>
    <property type="evidence" value="ECO:0007669"/>
    <property type="project" value="UniProtKB-KW"/>
</dbReference>
<comment type="caution">
    <text evidence="13">The sequence shown here is derived from an EMBL/GenBank/DDBJ whole genome shotgun (WGS) entry which is preliminary data.</text>
</comment>
<evidence type="ECO:0000256" key="7">
    <source>
        <dbReference type="ARBA" id="ARBA00023015"/>
    </source>
</evidence>
<dbReference type="SUPFAM" id="SSF57667">
    <property type="entry name" value="beta-beta-alpha zinc fingers"/>
    <property type="match status" value="1"/>
</dbReference>
<evidence type="ECO:0000256" key="1">
    <source>
        <dbReference type="ARBA" id="ARBA00004123"/>
    </source>
</evidence>
<dbReference type="GO" id="GO:0005634">
    <property type="term" value="C:nucleus"/>
    <property type="evidence" value="ECO:0007669"/>
    <property type="project" value="UniProtKB-SubCell"/>
</dbReference>
<evidence type="ECO:0000256" key="9">
    <source>
        <dbReference type="ARBA" id="ARBA00023163"/>
    </source>
</evidence>
<evidence type="ECO:0000313" key="14">
    <source>
        <dbReference type="Proteomes" id="UP001497623"/>
    </source>
</evidence>
<comment type="subcellular location">
    <subcellularLocation>
        <location evidence="1">Nucleus</location>
    </subcellularLocation>
</comment>
<dbReference type="AlphaFoldDB" id="A0AAV2Q1G8"/>
<dbReference type="Proteomes" id="UP001497623">
    <property type="component" value="Unassembled WGS sequence"/>
</dbReference>
<keyword evidence="5 11" id="KW-0863">Zinc-finger</keyword>
<dbReference type="SMART" id="SM00355">
    <property type="entry name" value="ZnF_C2H2"/>
    <property type="match status" value="2"/>
</dbReference>
<feature type="non-terminal residue" evidence="13">
    <location>
        <position position="131"/>
    </location>
</feature>
<feature type="domain" description="C2H2-type" evidence="12">
    <location>
        <begin position="107"/>
        <end position="131"/>
    </location>
</feature>
<reference evidence="13 14" key="1">
    <citation type="submission" date="2024-05" db="EMBL/GenBank/DDBJ databases">
        <authorList>
            <person name="Wallberg A."/>
        </authorList>
    </citation>
    <scope>NUCLEOTIDE SEQUENCE [LARGE SCALE GENOMIC DNA]</scope>
</reference>
<dbReference type="GO" id="GO:0000981">
    <property type="term" value="F:DNA-binding transcription factor activity, RNA polymerase II-specific"/>
    <property type="evidence" value="ECO:0007669"/>
    <property type="project" value="TreeGrafter"/>
</dbReference>
<evidence type="ECO:0000256" key="10">
    <source>
        <dbReference type="ARBA" id="ARBA00023242"/>
    </source>
</evidence>
<evidence type="ECO:0000256" key="6">
    <source>
        <dbReference type="ARBA" id="ARBA00022833"/>
    </source>
</evidence>